<dbReference type="InterPro" id="IPR009081">
    <property type="entry name" value="PP-bd_ACP"/>
</dbReference>
<comment type="caution">
    <text evidence="6">The sequence shown here is derived from an EMBL/GenBank/DDBJ whole genome shotgun (WGS) entry which is preliminary data.</text>
</comment>
<keyword evidence="3" id="KW-0436">Ligase</keyword>
<dbReference type="SUPFAM" id="SSF47336">
    <property type="entry name" value="ACP-like"/>
    <property type="match status" value="1"/>
</dbReference>
<dbReference type="PANTHER" id="PTHR45527">
    <property type="entry name" value="NONRIBOSOMAL PEPTIDE SYNTHETASE"/>
    <property type="match status" value="1"/>
</dbReference>
<protein>
    <recommendedName>
        <fullName evidence="5">Carrier domain-containing protein</fullName>
    </recommendedName>
</protein>
<evidence type="ECO:0000313" key="6">
    <source>
        <dbReference type="EMBL" id="KAH7000842.1"/>
    </source>
</evidence>
<dbReference type="SUPFAM" id="SSF56801">
    <property type="entry name" value="Acetyl-CoA synthetase-like"/>
    <property type="match status" value="1"/>
</dbReference>
<dbReference type="Gene3D" id="3.30.300.30">
    <property type="match status" value="1"/>
</dbReference>
<evidence type="ECO:0000256" key="2">
    <source>
        <dbReference type="ARBA" id="ARBA00022553"/>
    </source>
</evidence>
<dbReference type="PANTHER" id="PTHR45527:SF16">
    <property type="entry name" value="NONRIBOSOMAL PEPTIDE SYNTHASE ATNA-RELATED"/>
    <property type="match status" value="1"/>
</dbReference>
<dbReference type="EMBL" id="JAGTJR010000159">
    <property type="protein sequence ID" value="KAH7000842.1"/>
    <property type="molecule type" value="Genomic_DNA"/>
</dbReference>
<keyword evidence="7" id="KW-1185">Reference proteome</keyword>
<dbReference type="Gene3D" id="3.30.559.30">
    <property type="entry name" value="Nonribosomal peptide synthetase, condensation domain"/>
    <property type="match status" value="2"/>
</dbReference>
<evidence type="ECO:0000256" key="3">
    <source>
        <dbReference type="ARBA" id="ARBA00022598"/>
    </source>
</evidence>
<dbReference type="PROSITE" id="PS00455">
    <property type="entry name" value="AMP_BINDING"/>
    <property type="match status" value="1"/>
</dbReference>
<reference evidence="6 7" key="1">
    <citation type="journal article" date="2021" name="Nat. Commun.">
        <title>Genetic determinants of endophytism in the Arabidopsis root mycobiome.</title>
        <authorList>
            <person name="Mesny F."/>
            <person name="Miyauchi S."/>
            <person name="Thiergart T."/>
            <person name="Pickel B."/>
            <person name="Atanasova L."/>
            <person name="Karlsson M."/>
            <person name="Huettel B."/>
            <person name="Barry K.W."/>
            <person name="Haridas S."/>
            <person name="Chen C."/>
            <person name="Bauer D."/>
            <person name="Andreopoulos W."/>
            <person name="Pangilinan J."/>
            <person name="LaButti K."/>
            <person name="Riley R."/>
            <person name="Lipzen A."/>
            <person name="Clum A."/>
            <person name="Drula E."/>
            <person name="Henrissat B."/>
            <person name="Kohler A."/>
            <person name="Grigoriev I.V."/>
            <person name="Martin F.M."/>
            <person name="Hacquard S."/>
        </authorList>
    </citation>
    <scope>NUCLEOTIDE SEQUENCE [LARGE SCALE GENOMIC DNA]</scope>
    <source>
        <strain evidence="6 7">MPI-SDFR-AT-0080</strain>
    </source>
</reference>
<dbReference type="InterPro" id="IPR001242">
    <property type="entry name" value="Condensation_dom"/>
</dbReference>
<keyword evidence="2" id="KW-0597">Phosphoprotein</keyword>
<dbReference type="InterPro" id="IPR000873">
    <property type="entry name" value="AMP-dep_synth/lig_dom"/>
</dbReference>
<dbReference type="SUPFAM" id="SSF52777">
    <property type="entry name" value="CoA-dependent acyltransferases"/>
    <property type="match status" value="3"/>
</dbReference>
<dbReference type="PROSITE" id="PS00012">
    <property type="entry name" value="PHOSPHOPANTETHEINE"/>
    <property type="match status" value="1"/>
</dbReference>
<sequence>MIGPTFTTIPMRFTVNGSSTVSELFDSAQSVSINPAQHIGLQRIKQVSSSAQAACDFNSLLVVQPATQEHDDMSDNFFLRENNSELISSFTNYGFVLVCQLLPSGGLDASAVFDSNLISQHQVLRILAQFEHLLQQLCGVEALSVADVDFLSLDDATEVAAYNLLEQPTAESSLCLHHIIEQHAHRQPNSAAISSWDGDFTYGELNSLANKLAGHLVASRKVSSGDTVPLCFEKSKWTLVAMLSVMKAGAAFLLLDPANPVNRLESICNKVKAKVALVSSSLRSLLSHCVREVFVLDQQRAESLTDDLLCIAVDPTDAAYVVTTSGTSGEPKACVIEHRSIVAGAQSFTTSAHLDSKTRAMQFASYSFDASIIETLMVWVAGGCTCILSETDRKDNLAAAIAKLQINWSLMTPSLASLLTPKDIPTMKTVVLGGEAATPELLATWSRSVTLLQAYGPCECTPVACCSPAPLTAASNPRNIGTPLRNVRAWVVLPSNHDKLAPVGSVGELVLEGATVGRGYIDEPDKTAAAFIAAPEWRCQRFSAAPLQRFYKTGDLVRYGDAGELIFVGRKDAQVKVHGQRLELAEIEHQLRRAMARPCDVAVELVASGSGGSGAPILAAFVAVGHACCSEDEAARQALQGVLGDAKSALANALPSYMVPRVFVPVPVLPLNAAGKVDRKALRQMDSKVDEYYGDTEGEVPVTSTGLVLQTLWARVLDAQVGRIHAAASFTDLGGDSLAAMRLASKAREAGISLSVADIMRQPRFADMEAKCRPLTEAAAVPEYKPFSMFPSTGSVEEFLRETLSVNIRDVEDVIEATSMQKAMTAAAMSPTQGTVNHVWLDFHGAIDLYRLKDACSEVFNHHSILRTVFVPHDEKLLQVVFRSHTPEFHLRHANHGVDDATTALINDNKQQPERFGVHGLRFCFIHNDSATASSTDTPTGRLVIRTPHNLYDGISLPQILDDLRTAYANRSALPPSPSFSSHLGSWRHLQRSSGATAFWRQHLSGSRITPITSPHHQPLPSTNPINGHFTRHIPAAALATTPHTFETLLYTAWALVLRHLSKPSANNDDILFARAVANRHLPLPAAASVVGPTLNAVPVRVNLAAHRASPLPRLLAAVADARLAALPHELLETDVLARHCTDWPRGARFGSLVVHNAIPAVEEGGAFGGGRLVEWEGGVQAKLGWSVAPWDAADVQITSTPVGGGGSVRVDMVFSDRVVPARVAERMLVGLCRVVEVLGGVEAGDERRWEDVQVEGEEVLRVEKECCLPLELGSCGLLSSDPVLSSSSASAWAPSSPGSSYEVVSVEGLGESDGERATSLSAV</sequence>
<proteinExistence type="predicted"/>
<dbReference type="InterPro" id="IPR042099">
    <property type="entry name" value="ANL_N_sf"/>
</dbReference>
<dbReference type="NCBIfam" id="TIGR01733">
    <property type="entry name" value="AA-adenyl-dom"/>
    <property type="match status" value="1"/>
</dbReference>
<feature type="compositionally biased region" description="Low complexity" evidence="4">
    <location>
        <begin position="1289"/>
        <end position="1301"/>
    </location>
</feature>
<dbReference type="InterPro" id="IPR020845">
    <property type="entry name" value="AMP-binding_CS"/>
</dbReference>
<dbReference type="PROSITE" id="PS50075">
    <property type="entry name" value="CARRIER"/>
    <property type="match status" value="1"/>
</dbReference>
<keyword evidence="1" id="KW-0596">Phosphopantetheine</keyword>
<dbReference type="Gene3D" id="1.10.1200.10">
    <property type="entry name" value="ACP-like"/>
    <property type="match status" value="1"/>
</dbReference>
<dbReference type="InterPro" id="IPR006162">
    <property type="entry name" value="Ppantetheine_attach_site"/>
</dbReference>
<dbReference type="InterPro" id="IPR036736">
    <property type="entry name" value="ACP-like_sf"/>
</dbReference>
<dbReference type="InterPro" id="IPR023213">
    <property type="entry name" value="CAT-like_dom_sf"/>
</dbReference>
<dbReference type="Gene3D" id="3.40.50.12780">
    <property type="entry name" value="N-terminal domain of ligase-like"/>
    <property type="match status" value="1"/>
</dbReference>
<dbReference type="Proteomes" id="UP000774617">
    <property type="component" value="Unassembled WGS sequence"/>
</dbReference>
<name>A0ABQ8FP86_9PEZI</name>
<dbReference type="InterPro" id="IPR010071">
    <property type="entry name" value="AA_adenyl_dom"/>
</dbReference>
<dbReference type="CDD" id="cd05918">
    <property type="entry name" value="A_NRPS_SidN3_like"/>
    <property type="match status" value="1"/>
</dbReference>
<dbReference type="Gene3D" id="3.30.559.10">
    <property type="entry name" value="Chloramphenicol acetyltransferase-like domain"/>
    <property type="match status" value="1"/>
</dbReference>
<feature type="region of interest" description="Disordered" evidence="4">
    <location>
        <begin position="1289"/>
        <end position="1324"/>
    </location>
</feature>
<evidence type="ECO:0000313" key="7">
    <source>
        <dbReference type="Proteomes" id="UP000774617"/>
    </source>
</evidence>
<feature type="domain" description="Carrier" evidence="5">
    <location>
        <begin position="700"/>
        <end position="776"/>
    </location>
</feature>
<evidence type="ECO:0000259" key="5">
    <source>
        <dbReference type="PROSITE" id="PS50075"/>
    </source>
</evidence>
<dbReference type="InterPro" id="IPR045851">
    <property type="entry name" value="AMP-bd_C_sf"/>
</dbReference>
<evidence type="ECO:0000256" key="4">
    <source>
        <dbReference type="SAM" id="MobiDB-lite"/>
    </source>
</evidence>
<evidence type="ECO:0000256" key="1">
    <source>
        <dbReference type="ARBA" id="ARBA00022450"/>
    </source>
</evidence>
<dbReference type="Pfam" id="PF00501">
    <property type="entry name" value="AMP-binding"/>
    <property type="match status" value="1"/>
</dbReference>
<gene>
    <name evidence="6" type="ORF">B0J12DRAFT_706345</name>
</gene>
<accession>A0ABQ8FP86</accession>
<organism evidence="6 7">
    <name type="scientific">Macrophomina phaseolina</name>
    <dbReference type="NCBI Taxonomy" id="35725"/>
    <lineage>
        <taxon>Eukaryota</taxon>
        <taxon>Fungi</taxon>
        <taxon>Dikarya</taxon>
        <taxon>Ascomycota</taxon>
        <taxon>Pezizomycotina</taxon>
        <taxon>Dothideomycetes</taxon>
        <taxon>Dothideomycetes incertae sedis</taxon>
        <taxon>Botryosphaeriales</taxon>
        <taxon>Botryosphaeriaceae</taxon>
        <taxon>Macrophomina</taxon>
    </lineage>
</organism>
<dbReference type="Pfam" id="PF00668">
    <property type="entry name" value="Condensation"/>
    <property type="match status" value="1"/>
</dbReference>
<dbReference type="Pfam" id="PF00550">
    <property type="entry name" value="PP-binding"/>
    <property type="match status" value="1"/>
</dbReference>